<feature type="domain" description="HDOD" evidence="1">
    <location>
        <begin position="19"/>
        <end position="212"/>
    </location>
</feature>
<dbReference type="InterPro" id="IPR052340">
    <property type="entry name" value="RNase_Y/CdgJ"/>
</dbReference>
<dbReference type="EMBL" id="FOVE01000005">
    <property type="protein sequence ID" value="SFN24079.1"/>
    <property type="molecule type" value="Genomic_DNA"/>
</dbReference>
<keyword evidence="3" id="KW-1185">Reference proteome</keyword>
<dbReference type="SUPFAM" id="SSF109604">
    <property type="entry name" value="HD-domain/PDEase-like"/>
    <property type="match status" value="1"/>
</dbReference>
<gene>
    <name evidence="2" type="ORF">SAMN05660284_00982</name>
</gene>
<name>A0A1I4XFN6_9NEIS</name>
<dbReference type="AlphaFoldDB" id="A0A1I4XFN6"/>
<dbReference type="Gene3D" id="1.10.3210.10">
    <property type="entry name" value="Hypothetical protein af1432"/>
    <property type="match status" value="1"/>
</dbReference>
<organism evidence="2 3">
    <name type="scientific">Formivibrio citricus</name>
    <dbReference type="NCBI Taxonomy" id="83765"/>
    <lineage>
        <taxon>Bacteria</taxon>
        <taxon>Pseudomonadati</taxon>
        <taxon>Pseudomonadota</taxon>
        <taxon>Betaproteobacteria</taxon>
        <taxon>Neisseriales</taxon>
        <taxon>Chitinibacteraceae</taxon>
        <taxon>Formivibrio</taxon>
    </lineage>
</organism>
<dbReference type="PROSITE" id="PS51833">
    <property type="entry name" value="HDOD"/>
    <property type="match status" value="1"/>
</dbReference>
<dbReference type="Pfam" id="PF08668">
    <property type="entry name" value="HDOD"/>
    <property type="match status" value="1"/>
</dbReference>
<dbReference type="PANTHER" id="PTHR33525">
    <property type="match status" value="1"/>
</dbReference>
<dbReference type="InterPro" id="IPR013976">
    <property type="entry name" value="HDOD"/>
</dbReference>
<evidence type="ECO:0000313" key="2">
    <source>
        <dbReference type="EMBL" id="SFN24079.1"/>
    </source>
</evidence>
<accession>A0A1I4XFN6</accession>
<dbReference type="STRING" id="83765.SAMN05660284_00982"/>
<sequence>MLREIPPKQAETLLKSMVIPPRPVILLQLEQEQLKPEPDFDLISKLISSDLTLSAAVLKTVNSPFFQLSNRVASVYQALQLLGLKNLGNIVRGVLLRHALTPEGATSMERFWTMALRTALVCAHLAEHVDGADAEEAYTFGLFQDCGMPLMQARFSNYRATMEKGEELSLAKFIELEDLRHQTNHAVVGYLLARTWFLPEHLSLAILNHQDIGIFASPDGEGWSDTCNLIAIAALASHVVKRHFELPEVPDWRELEPVYLRHLAMERSEYEDVADRVNRLLEHA</sequence>
<protein>
    <submittedName>
        <fullName evidence="2">HD-like signal output (HDOD) domain, no enzymatic activity</fullName>
    </submittedName>
</protein>
<evidence type="ECO:0000313" key="3">
    <source>
        <dbReference type="Proteomes" id="UP000242869"/>
    </source>
</evidence>
<proteinExistence type="predicted"/>
<evidence type="ECO:0000259" key="1">
    <source>
        <dbReference type="PROSITE" id="PS51833"/>
    </source>
</evidence>
<dbReference type="PANTHER" id="PTHR33525:SF6">
    <property type="entry name" value="HDOD DOMAIN-CONTAINING PROTEIN"/>
    <property type="match status" value="1"/>
</dbReference>
<dbReference type="Proteomes" id="UP000242869">
    <property type="component" value="Unassembled WGS sequence"/>
</dbReference>
<reference evidence="3" key="1">
    <citation type="submission" date="2016-10" db="EMBL/GenBank/DDBJ databases">
        <authorList>
            <person name="Varghese N."/>
            <person name="Submissions S."/>
        </authorList>
    </citation>
    <scope>NUCLEOTIDE SEQUENCE [LARGE SCALE GENOMIC DNA]</scope>
    <source>
        <strain evidence="3">DSM 6150</strain>
    </source>
</reference>